<name>A0A5K0U8P9_9VIRU</name>
<proteinExistence type="predicted"/>
<keyword evidence="2" id="KW-1185">Reference proteome</keyword>
<comment type="caution">
    <text evidence="1">The sequence shown here is derived from an EMBL/GenBank/DDBJ whole genome shotgun (WGS) entry which is preliminary data.</text>
</comment>
<accession>A0A5K0U8P9</accession>
<protein>
    <submittedName>
        <fullName evidence="1">Uncharacterized protein</fullName>
    </submittedName>
</protein>
<dbReference type="Proteomes" id="UP000594342">
    <property type="component" value="Unassembled WGS sequence"/>
</dbReference>
<evidence type="ECO:0000313" key="2">
    <source>
        <dbReference type="Proteomes" id="UP000594342"/>
    </source>
</evidence>
<organism evidence="1 2">
    <name type="scientific">Yasminevirus sp. GU-2018</name>
    <dbReference type="NCBI Taxonomy" id="2420051"/>
    <lineage>
        <taxon>Viruses</taxon>
        <taxon>Varidnaviria</taxon>
        <taxon>Bamfordvirae</taxon>
        <taxon>Nucleocytoviricota</taxon>
        <taxon>Megaviricetes</taxon>
        <taxon>Imitervirales</taxon>
        <taxon>Mimiviridae</taxon>
        <taxon>Klosneuvirinae</taxon>
        <taxon>Yasminevirus</taxon>
        <taxon>Yasminevirus saudimassiliense</taxon>
    </lineage>
</organism>
<reference evidence="1 2" key="1">
    <citation type="submission" date="2018-10" db="EMBL/GenBank/DDBJ databases">
        <authorList>
            <consortium name="IHU Genomes"/>
        </authorList>
    </citation>
    <scope>NUCLEOTIDE SEQUENCE [LARGE SCALE GENOMIC DNA]</scope>
    <source>
        <strain evidence="1 2">A1</strain>
    </source>
</reference>
<evidence type="ECO:0000313" key="1">
    <source>
        <dbReference type="EMBL" id="VBB18267.1"/>
    </source>
</evidence>
<sequence>MAYHKGFSTRLPYDPCAYNKELSESTAPYAYAMYDGKFENCNRCVYDHYTRPFDGDVVDVDSELSNRTRPASRCPTRKYNPKCAKSPNCISTYDDSAPVVLAPEVCPIVFNNLHWGNETGIRDPKPSNCKGFAVKRRRVQRRQQVSQEEQ</sequence>
<gene>
    <name evidence="1" type="ORF">YASMINEVIRUS_730</name>
</gene>
<dbReference type="EMBL" id="UPSH01000001">
    <property type="protein sequence ID" value="VBB18267.1"/>
    <property type="molecule type" value="Genomic_DNA"/>
</dbReference>